<feature type="transmembrane region" description="Helical" evidence="1">
    <location>
        <begin position="392"/>
        <end position="413"/>
    </location>
</feature>
<dbReference type="SUPFAM" id="SSF103473">
    <property type="entry name" value="MFS general substrate transporter"/>
    <property type="match status" value="1"/>
</dbReference>
<dbReference type="eggNOG" id="COG2211">
    <property type="taxonomic scope" value="Bacteria"/>
</dbReference>
<dbReference type="AlphaFoldDB" id="A0A097EEY4"/>
<organism evidence="2 3">
    <name type="scientific">Sphingomonas taxi</name>
    <dbReference type="NCBI Taxonomy" id="1549858"/>
    <lineage>
        <taxon>Bacteria</taxon>
        <taxon>Pseudomonadati</taxon>
        <taxon>Pseudomonadota</taxon>
        <taxon>Alphaproteobacteria</taxon>
        <taxon>Sphingomonadales</taxon>
        <taxon>Sphingomonadaceae</taxon>
        <taxon>Sphingomonas</taxon>
    </lineage>
</organism>
<dbReference type="KEGG" id="stax:MC45_06440"/>
<feature type="transmembrane region" description="Helical" evidence="1">
    <location>
        <begin position="117"/>
        <end position="134"/>
    </location>
</feature>
<evidence type="ECO:0000256" key="1">
    <source>
        <dbReference type="SAM" id="Phobius"/>
    </source>
</evidence>
<feature type="transmembrane region" description="Helical" evidence="1">
    <location>
        <begin position="315"/>
        <end position="339"/>
    </location>
</feature>
<protein>
    <recommendedName>
        <fullName evidence="4">MFS transporter</fullName>
    </recommendedName>
</protein>
<feature type="transmembrane region" description="Helical" evidence="1">
    <location>
        <begin position="227"/>
        <end position="248"/>
    </location>
</feature>
<keyword evidence="3" id="KW-1185">Reference proteome</keyword>
<dbReference type="STRING" id="1549858.MC45_06440"/>
<dbReference type="Proteomes" id="UP000033200">
    <property type="component" value="Chromosome"/>
</dbReference>
<dbReference type="HOGENOM" id="CLU_042282_0_0_5"/>
<accession>A0A097EEY4</accession>
<feature type="transmembrane region" description="Helical" evidence="1">
    <location>
        <begin position="87"/>
        <end position="111"/>
    </location>
</feature>
<name>A0A097EEY4_9SPHN</name>
<feature type="transmembrane region" description="Helical" evidence="1">
    <location>
        <begin position="161"/>
        <end position="181"/>
    </location>
</feature>
<dbReference type="InterPro" id="IPR036259">
    <property type="entry name" value="MFS_trans_sf"/>
</dbReference>
<dbReference type="Pfam" id="PF13347">
    <property type="entry name" value="MFS_2"/>
    <property type="match status" value="1"/>
</dbReference>
<dbReference type="RefSeq" id="WP_038660954.1">
    <property type="nucleotide sequence ID" value="NZ_CP009571.1"/>
</dbReference>
<feature type="transmembrane region" description="Helical" evidence="1">
    <location>
        <begin position="351"/>
        <end position="372"/>
    </location>
</feature>
<keyword evidence="1" id="KW-1133">Transmembrane helix</keyword>
<dbReference type="Gene3D" id="1.20.1250.20">
    <property type="entry name" value="MFS general substrate transporter like domains"/>
    <property type="match status" value="1"/>
</dbReference>
<feature type="transmembrane region" description="Helical" evidence="1">
    <location>
        <begin position="254"/>
        <end position="275"/>
    </location>
</feature>
<reference evidence="2 3" key="1">
    <citation type="submission" date="2014-09" db="EMBL/GenBank/DDBJ databases">
        <title>Using Illumina technology Improving SMRT sequencing Genome Assembly by RASTools.</title>
        <authorList>
            <person name="Zhou Y."/>
            <person name="Ma T."/>
            <person name="Liu T."/>
        </authorList>
    </citation>
    <scope>NUCLEOTIDE SEQUENCE [LARGE SCALE GENOMIC DNA]</scope>
    <source>
        <strain evidence="2 3">ATCC 55669</strain>
    </source>
</reference>
<evidence type="ECO:0000313" key="3">
    <source>
        <dbReference type="Proteomes" id="UP000033200"/>
    </source>
</evidence>
<feature type="transmembrane region" description="Helical" evidence="1">
    <location>
        <begin position="54"/>
        <end position="75"/>
    </location>
</feature>
<keyword evidence="1" id="KW-0812">Transmembrane</keyword>
<feature type="transmembrane region" description="Helical" evidence="1">
    <location>
        <begin position="187"/>
        <end position="206"/>
    </location>
</feature>
<sequence length="430" mass="43769">MGTTPACDGRTRSALAAAVSPYLLAHFAKSQLWHASTLLFGFFLTEACGLNASAMSLVMAATLALNGVVDAALGVHWRGRMVGLAGAARLQLGATPATCLFFLSFCATPLLGAELRLPWALATLLGFRVAYPFIDVPQNAMVALAPLDEDGRCTLLARRNVASGLASIAVGGCGGPLLIHGHADLPWLAWATTLSLLVCATGWWLARAPVTGVAGPPARRDGDGNGAALRFTTILAALTVMVAASSLFRALEPYYAAYAAGGVGLLLWAGIGGLVSQPAWLACRRRVRTSGALGAAALALLLAALILLGPLRTTAAGVILAGLGFGAGTSGLWLMLWAAMMHRAAAGGATGYVGVFTCVSKLAQAAAMLLLGHVLAGSAYRDTLTDPHSPPSLLIVAALSTLAATCVALALACRHRAASGARLRAAVSGS</sequence>
<evidence type="ECO:0008006" key="4">
    <source>
        <dbReference type="Google" id="ProtNLM"/>
    </source>
</evidence>
<proteinExistence type="predicted"/>
<dbReference type="EMBL" id="CP009571">
    <property type="protein sequence ID" value="AIT06091.1"/>
    <property type="molecule type" value="Genomic_DNA"/>
</dbReference>
<gene>
    <name evidence="2" type="ORF">MC45_06440</name>
</gene>
<keyword evidence="1" id="KW-0472">Membrane</keyword>
<evidence type="ECO:0000313" key="2">
    <source>
        <dbReference type="EMBL" id="AIT06091.1"/>
    </source>
</evidence>
<feature type="transmembrane region" description="Helical" evidence="1">
    <location>
        <begin position="287"/>
        <end position="309"/>
    </location>
</feature>